<feature type="non-terminal residue" evidence="3">
    <location>
        <position position="1"/>
    </location>
</feature>
<dbReference type="EMBL" id="KN837170">
    <property type="protein sequence ID" value="KIJ37237.1"/>
    <property type="molecule type" value="Genomic_DNA"/>
</dbReference>
<name>A0A0C9V6N7_SPHS4</name>
<dbReference type="HOGENOM" id="CLU_094068_1_0_1"/>
<dbReference type="InterPro" id="IPR057670">
    <property type="entry name" value="SH3_retrovirus"/>
</dbReference>
<keyword evidence="4" id="KW-1185">Reference proteome</keyword>
<evidence type="ECO:0000313" key="3">
    <source>
        <dbReference type="EMBL" id="KIJ37237.1"/>
    </source>
</evidence>
<evidence type="ECO:0000256" key="1">
    <source>
        <dbReference type="SAM" id="MobiDB-lite"/>
    </source>
</evidence>
<reference evidence="3 4" key="1">
    <citation type="submission" date="2014-06" db="EMBL/GenBank/DDBJ databases">
        <title>Evolutionary Origins and Diversification of the Mycorrhizal Mutualists.</title>
        <authorList>
            <consortium name="DOE Joint Genome Institute"/>
            <consortium name="Mycorrhizal Genomics Consortium"/>
            <person name="Kohler A."/>
            <person name="Kuo A."/>
            <person name="Nagy L.G."/>
            <person name="Floudas D."/>
            <person name="Copeland A."/>
            <person name="Barry K.W."/>
            <person name="Cichocki N."/>
            <person name="Veneault-Fourrey C."/>
            <person name="LaButti K."/>
            <person name="Lindquist E.A."/>
            <person name="Lipzen A."/>
            <person name="Lundell T."/>
            <person name="Morin E."/>
            <person name="Murat C."/>
            <person name="Riley R."/>
            <person name="Ohm R."/>
            <person name="Sun H."/>
            <person name="Tunlid A."/>
            <person name="Henrissat B."/>
            <person name="Grigoriev I.V."/>
            <person name="Hibbett D.S."/>
            <person name="Martin F."/>
        </authorList>
    </citation>
    <scope>NUCLEOTIDE SEQUENCE [LARGE SCALE GENOMIC DNA]</scope>
    <source>
        <strain evidence="3 4">SS14</strain>
    </source>
</reference>
<feature type="non-terminal residue" evidence="3">
    <location>
        <position position="185"/>
    </location>
</feature>
<feature type="domain" description="Retroviral polymerase SH3-like" evidence="2">
    <location>
        <begin position="21"/>
        <end position="73"/>
    </location>
</feature>
<feature type="compositionally biased region" description="Acidic residues" evidence="1">
    <location>
        <begin position="84"/>
        <end position="93"/>
    </location>
</feature>
<feature type="compositionally biased region" description="Polar residues" evidence="1">
    <location>
        <begin position="164"/>
        <end position="173"/>
    </location>
</feature>
<dbReference type="Pfam" id="PF25597">
    <property type="entry name" value="SH3_retrovirus"/>
    <property type="match status" value="1"/>
</dbReference>
<accession>A0A0C9V6N7</accession>
<dbReference type="OrthoDB" id="2776596at2759"/>
<feature type="region of interest" description="Disordered" evidence="1">
    <location>
        <begin position="72"/>
        <end position="185"/>
    </location>
</feature>
<evidence type="ECO:0000259" key="2">
    <source>
        <dbReference type="Pfam" id="PF25597"/>
    </source>
</evidence>
<protein>
    <recommendedName>
        <fullName evidence="2">Retroviral polymerase SH3-like domain-containing protein</fullName>
    </recommendedName>
</protein>
<sequence>TPHEIFYKKKPDFSNIPEWGAWVWVHQKDRGKLEPHADVAQWVGYDEDSHGHQVYWPGKRRITVERNIDFEGENSSLDRSGDDILIEVPEDNDRETHQSDKSKNKAQIPVPDPQPQVQAPPVQPQPPVLDTLPNFEPQALEEQDNRMRRSTRLRKPTIYVRNITEGQGTSEQLPSKPAYPKGLQV</sequence>
<dbReference type="AlphaFoldDB" id="A0A0C9V6N7"/>
<evidence type="ECO:0000313" key="4">
    <source>
        <dbReference type="Proteomes" id="UP000054279"/>
    </source>
</evidence>
<proteinExistence type="predicted"/>
<gene>
    <name evidence="3" type="ORF">M422DRAFT_87854</name>
</gene>
<feature type="compositionally biased region" description="Basic and acidic residues" evidence="1">
    <location>
        <begin position="94"/>
        <end position="103"/>
    </location>
</feature>
<organism evidence="3 4">
    <name type="scientific">Sphaerobolus stellatus (strain SS14)</name>
    <dbReference type="NCBI Taxonomy" id="990650"/>
    <lineage>
        <taxon>Eukaryota</taxon>
        <taxon>Fungi</taxon>
        <taxon>Dikarya</taxon>
        <taxon>Basidiomycota</taxon>
        <taxon>Agaricomycotina</taxon>
        <taxon>Agaricomycetes</taxon>
        <taxon>Phallomycetidae</taxon>
        <taxon>Geastrales</taxon>
        <taxon>Sphaerobolaceae</taxon>
        <taxon>Sphaerobolus</taxon>
    </lineage>
</organism>
<dbReference type="Proteomes" id="UP000054279">
    <property type="component" value="Unassembled WGS sequence"/>
</dbReference>